<organism evidence="2 3">
    <name type="scientific">Scylla paramamosain</name>
    <name type="common">Mud crab</name>
    <dbReference type="NCBI Taxonomy" id="85552"/>
    <lineage>
        <taxon>Eukaryota</taxon>
        <taxon>Metazoa</taxon>
        <taxon>Ecdysozoa</taxon>
        <taxon>Arthropoda</taxon>
        <taxon>Crustacea</taxon>
        <taxon>Multicrustacea</taxon>
        <taxon>Malacostraca</taxon>
        <taxon>Eumalacostraca</taxon>
        <taxon>Eucarida</taxon>
        <taxon>Decapoda</taxon>
        <taxon>Pleocyemata</taxon>
        <taxon>Brachyura</taxon>
        <taxon>Eubrachyura</taxon>
        <taxon>Portunoidea</taxon>
        <taxon>Portunidae</taxon>
        <taxon>Portuninae</taxon>
        <taxon>Scylla</taxon>
    </lineage>
</organism>
<reference evidence="2 3" key="1">
    <citation type="submission" date="2023-03" db="EMBL/GenBank/DDBJ databases">
        <title>High-quality genome of Scylla paramamosain provides insights in environmental adaptation.</title>
        <authorList>
            <person name="Zhang L."/>
        </authorList>
    </citation>
    <scope>NUCLEOTIDE SEQUENCE [LARGE SCALE GENOMIC DNA]</scope>
    <source>
        <strain evidence="2">LZ_2023a</strain>
        <tissue evidence="2">Muscle</tissue>
    </source>
</reference>
<evidence type="ECO:0000313" key="2">
    <source>
        <dbReference type="EMBL" id="KAK8402252.1"/>
    </source>
</evidence>
<gene>
    <name evidence="2" type="ORF">O3P69_001400</name>
</gene>
<protein>
    <submittedName>
        <fullName evidence="2">Uncharacterized protein</fullName>
    </submittedName>
</protein>
<sequence length="279" mass="30136">MLHLSRLLLPSEAQRTLRGAGTNLLECPLILTLVVLLELPIKLSLAVNISLLSLSKLCLKILKNFQVVTACHSLVYLEEGLVGDPQEKATLAKTDWILTKEEIIGWLCVMSNALSLRATPRATHQQQQEDEEERTFTSCLIQCDWGFFQQLARVQRQAEQGGNGEGGQLAPPGSQPEHSGSHAICHHPPSSFRSERTPQGDAQHTATAQAGPSTITISLPQLDTTAAALCNTSGSREETCHNGEGKAAGGTQDSRGVIVAKNVISVLLANCYQIEQVET</sequence>
<feature type="region of interest" description="Disordered" evidence="1">
    <location>
        <begin position="156"/>
        <end position="214"/>
    </location>
</feature>
<keyword evidence="3" id="KW-1185">Reference proteome</keyword>
<dbReference type="AlphaFoldDB" id="A0AAW0UQ36"/>
<evidence type="ECO:0000256" key="1">
    <source>
        <dbReference type="SAM" id="MobiDB-lite"/>
    </source>
</evidence>
<comment type="caution">
    <text evidence="2">The sequence shown here is derived from an EMBL/GenBank/DDBJ whole genome shotgun (WGS) entry which is preliminary data.</text>
</comment>
<dbReference type="Proteomes" id="UP001487740">
    <property type="component" value="Unassembled WGS sequence"/>
</dbReference>
<proteinExistence type="predicted"/>
<accession>A0AAW0UQ36</accession>
<name>A0AAW0UQ36_SCYPA</name>
<dbReference type="EMBL" id="JARAKH010000008">
    <property type="protein sequence ID" value="KAK8402252.1"/>
    <property type="molecule type" value="Genomic_DNA"/>
</dbReference>
<evidence type="ECO:0000313" key="3">
    <source>
        <dbReference type="Proteomes" id="UP001487740"/>
    </source>
</evidence>
<feature type="compositionally biased region" description="Polar residues" evidence="1">
    <location>
        <begin position="200"/>
        <end position="214"/>
    </location>
</feature>